<dbReference type="OrthoDB" id="4560643at2"/>
<comment type="caution">
    <text evidence="2">The sequence shown here is derived from an EMBL/GenBank/DDBJ whole genome shotgun (WGS) entry which is preliminary data.</text>
</comment>
<dbReference type="EMBL" id="RFFH01000003">
    <property type="protein sequence ID" value="RMI33556.1"/>
    <property type="molecule type" value="Genomic_DNA"/>
</dbReference>
<organism evidence="2 3">
    <name type="scientific">Nocardia stercoris</name>
    <dbReference type="NCBI Taxonomy" id="2483361"/>
    <lineage>
        <taxon>Bacteria</taxon>
        <taxon>Bacillati</taxon>
        <taxon>Actinomycetota</taxon>
        <taxon>Actinomycetes</taxon>
        <taxon>Mycobacteriales</taxon>
        <taxon>Nocardiaceae</taxon>
        <taxon>Nocardia</taxon>
    </lineage>
</organism>
<feature type="region of interest" description="Disordered" evidence="1">
    <location>
        <begin position="1"/>
        <end position="24"/>
    </location>
</feature>
<reference evidence="2 3" key="1">
    <citation type="submission" date="2018-10" db="EMBL/GenBank/DDBJ databases">
        <title>Isolation from cow dung.</title>
        <authorList>
            <person name="Ling L."/>
        </authorList>
    </citation>
    <scope>NUCLEOTIDE SEQUENCE [LARGE SCALE GENOMIC DNA]</scope>
    <source>
        <strain evidence="2 3">NEAU-LL90</strain>
    </source>
</reference>
<dbReference type="AlphaFoldDB" id="A0A3M2L909"/>
<evidence type="ECO:0000313" key="2">
    <source>
        <dbReference type="EMBL" id="RMI33556.1"/>
    </source>
</evidence>
<keyword evidence="3" id="KW-1185">Reference proteome</keyword>
<dbReference type="Proteomes" id="UP000279275">
    <property type="component" value="Unassembled WGS sequence"/>
</dbReference>
<protein>
    <submittedName>
        <fullName evidence="2">Uncharacterized protein</fullName>
    </submittedName>
</protein>
<accession>A0A3M2L909</accession>
<dbReference type="RefSeq" id="WP_122187755.1">
    <property type="nucleotide sequence ID" value="NZ_RFFH01000003.1"/>
</dbReference>
<gene>
    <name evidence="2" type="ORF">EBN03_10630</name>
</gene>
<proteinExistence type="predicted"/>
<sequence length="82" mass="8892">MTVTLGHHHTTPDRAPLPRPADPGAQAALHRLREDYPGVPAVMIYAAIAGARADLPHAPADLLPELAERLAWYRLSTVRSLP</sequence>
<evidence type="ECO:0000313" key="3">
    <source>
        <dbReference type="Proteomes" id="UP000279275"/>
    </source>
</evidence>
<name>A0A3M2L909_9NOCA</name>
<evidence type="ECO:0000256" key="1">
    <source>
        <dbReference type="SAM" id="MobiDB-lite"/>
    </source>
</evidence>